<protein>
    <submittedName>
        <fullName evidence="3">Unnamed protein product</fullName>
    </submittedName>
</protein>
<evidence type="ECO:0000256" key="2">
    <source>
        <dbReference type="SAM" id="MobiDB-lite"/>
    </source>
</evidence>
<dbReference type="Proteomes" id="UP001165121">
    <property type="component" value="Unassembled WGS sequence"/>
</dbReference>
<feature type="region of interest" description="Disordered" evidence="2">
    <location>
        <begin position="388"/>
        <end position="421"/>
    </location>
</feature>
<keyword evidence="1" id="KW-0175">Coiled coil</keyword>
<organism evidence="3 4">
    <name type="scientific">Phytophthora fragariaefolia</name>
    <dbReference type="NCBI Taxonomy" id="1490495"/>
    <lineage>
        <taxon>Eukaryota</taxon>
        <taxon>Sar</taxon>
        <taxon>Stramenopiles</taxon>
        <taxon>Oomycota</taxon>
        <taxon>Peronosporomycetes</taxon>
        <taxon>Peronosporales</taxon>
        <taxon>Peronosporaceae</taxon>
        <taxon>Phytophthora</taxon>
    </lineage>
</organism>
<evidence type="ECO:0000313" key="4">
    <source>
        <dbReference type="Proteomes" id="UP001165121"/>
    </source>
</evidence>
<gene>
    <name evidence="3" type="ORF">Pfra01_001617000</name>
</gene>
<feature type="compositionally biased region" description="Basic and acidic residues" evidence="2">
    <location>
        <begin position="388"/>
        <end position="404"/>
    </location>
</feature>
<sequence length="640" mass="70852">MQPLGHRKLVSCTSATTNNNDMKFGQRPTAATYDLSPPSLACSSKGRPRAALALVNGQRDFQKANLGDGEPVGDNNRRVVDTSTSYSDELMAAFKRKTQELCDETREQYEQRLERQEAQHERQVQSLQRQLREVVGSCVSLTEHEQILASTAQEQQHQLEAIRARYQSEMREFEQRCDERWQSKMAALKKQSEQEKSQLTQRVEQLELQRSEAEAEVKERELSELRWGEKLEAVGRDKAAVEKRVDDTKNRLEEACRIIVALRTRLRHHKKLAHDLEAQRDKNSATRDEVMQCKLAYAELKGEMDSRVPSLERELDHAVRGVADEKTNTRALQVRTVSEVVGLREQLQQQQCAAAELAAQNTLRSEHHSAERQQLQKEVEALQRALQQEREAGKEAAARLDKSQQRAAEAQLQQQVRAKHNQRSGELTQLLLLLVPDLGAGSAHAAGAAAGGRGLAPAAKPAAEAARGAAQGPGKAAARREQAARRRAARARGVHGGLGAQALRLRSLTWPVWCTSTRAETGIGGTPTGETAANSLATFENLLAPRWGPWACPMSPQWRAPPAPCALAMNSARGGADAADASSPAAGAGALIKPSRPRGARIEWLRVKWNGQGGRNFQFRRHIRFFRSVLDGTGVYKNGK</sequence>
<dbReference type="OrthoDB" id="115960at2759"/>
<evidence type="ECO:0000256" key="1">
    <source>
        <dbReference type="SAM" id="Coils"/>
    </source>
</evidence>
<reference evidence="3" key="1">
    <citation type="submission" date="2023-04" db="EMBL/GenBank/DDBJ databases">
        <title>Phytophthora fragariaefolia NBRC 109709.</title>
        <authorList>
            <person name="Ichikawa N."/>
            <person name="Sato H."/>
            <person name="Tonouchi N."/>
        </authorList>
    </citation>
    <scope>NUCLEOTIDE SEQUENCE</scope>
    <source>
        <strain evidence="3">NBRC 109709</strain>
    </source>
</reference>
<dbReference type="EMBL" id="BSXT01001805">
    <property type="protein sequence ID" value="GMF45321.1"/>
    <property type="molecule type" value="Genomic_DNA"/>
</dbReference>
<feature type="compositionally biased region" description="Low complexity" evidence="2">
    <location>
        <begin position="405"/>
        <end position="416"/>
    </location>
</feature>
<feature type="compositionally biased region" description="Low complexity" evidence="2">
    <location>
        <begin position="463"/>
        <end position="476"/>
    </location>
</feature>
<keyword evidence="4" id="KW-1185">Reference proteome</keyword>
<evidence type="ECO:0000313" key="3">
    <source>
        <dbReference type="EMBL" id="GMF45321.1"/>
    </source>
</evidence>
<dbReference type="AlphaFoldDB" id="A0A9W7CWB2"/>
<feature type="region of interest" description="Disordered" evidence="2">
    <location>
        <begin position="463"/>
        <end position="493"/>
    </location>
</feature>
<feature type="coiled-coil region" evidence="1">
    <location>
        <begin position="99"/>
        <end position="279"/>
    </location>
</feature>
<accession>A0A9W7CWB2</accession>
<comment type="caution">
    <text evidence="3">The sequence shown here is derived from an EMBL/GenBank/DDBJ whole genome shotgun (WGS) entry which is preliminary data.</text>
</comment>
<name>A0A9W7CWB2_9STRA</name>
<proteinExistence type="predicted"/>